<sequence>MEDLRKAAETNIKEYGFPVAIDEKSGALQWVDMRELHLKYIISIENIQEFFEGLRDGKLLATKCKKCGELFFPPQKDCPTCMDSDMEWFELKKEGVLETLTVIFVRPPSFSAYEPYTVAIAKLDDGVRVTAWLRGDPQKVRPGQRVKIEIAKRKEGYLMYEIVPVEG</sequence>
<evidence type="ECO:0000259" key="2">
    <source>
        <dbReference type="Pfam" id="PF12172"/>
    </source>
</evidence>
<dbReference type="InterPro" id="IPR002878">
    <property type="entry name" value="ChsH2_C"/>
</dbReference>
<dbReference type="InterPro" id="IPR012340">
    <property type="entry name" value="NA-bd_OB-fold"/>
</dbReference>
<dbReference type="STRING" id="565033.GACE_1693"/>
<reference evidence="3 4" key="1">
    <citation type="journal article" date="2015" name="Appl. Environ. Microbiol.">
        <title>The Geoglobus acetivorans genome: Fe(III) reduction, acetate utilization, autotrophic growth, and degradation of aromatic compounds in a hyperthermophilic archaeon.</title>
        <authorList>
            <person name="Mardanov A.V."/>
            <person name="Slododkina G.B."/>
            <person name="Slobodkin A.I."/>
            <person name="Beletsky A.V."/>
            <person name="Gavrilov S.N."/>
            <person name="Kublanov I.V."/>
            <person name="Bonch-Osmolovskaya E.A."/>
            <person name="Skryabin K.G."/>
            <person name="Ravin N.V."/>
        </authorList>
    </citation>
    <scope>NUCLEOTIDE SEQUENCE [LARGE SCALE GENOMIC DNA]</scope>
    <source>
        <strain evidence="3 4">SBH6</strain>
    </source>
</reference>
<feature type="domain" description="ChsH2 rubredoxin-like zinc ribbon" evidence="2">
    <location>
        <begin position="51"/>
        <end position="86"/>
    </location>
</feature>
<proteinExistence type="predicted"/>
<evidence type="ECO:0000313" key="4">
    <source>
        <dbReference type="Proteomes" id="UP000030624"/>
    </source>
</evidence>
<dbReference type="AlphaFoldDB" id="A0A0A7GFC1"/>
<dbReference type="Gene3D" id="6.10.30.10">
    <property type="match status" value="1"/>
</dbReference>
<dbReference type="EMBL" id="CP009552">
    <property type="protein sequence ID" value="AIY90724.1"/>
    <property type="molecule type" value="Genomic_DNA"/>
</dbReference>
<dbReference type="HOGENOM" id="CLU_119412_2_1_2"/>
<accession>A0A0A7GFC1</accession>
<name>A0A0A7GFC1_GEOAI</name>
<evidence type="ECO:0000313" key="3">
    <source>
        <dbReference type="EMBL" id="AIY90724.1"/>
    </source>
</evidence>
<dbReference type="GeneID" id="24798272"/>
<dbReference type="Pfam" id="PF01796">
    <property type="entry name" value="OB_ChsH2_C"/>
    <property type="match status" value="1"/>
</dbReference>
<dbReference type="RefSeq" id="WP_048092647.1">
    <property type="nucleotide sequence ID" value="NZ_CP009552.1"/>
</dbReference>
<dbReference type="PANTHER" id="PTHR34075">
    <property type="entry name" value="BLR3430 PROTEIN"/>
    <property type="match status" value="1"/>
</dbReference>
<dbReference type="eggNOG" id="arCOG01283">
    <property type="taxonomic scope" value="Archaea"/>
</dbReference>
<dbReference type="Proteomes" id="UP000030624">
    <property type="component" value="Chromosome"/>
</dbReference>
<dbReference type="InterPro" id="IPR052513">
    <property type="entry name" value="Thioester_dehydratase-like"/>
</dbReference>
<dbReference type="InterPro" id="IPR022002">
    <property type="entry name" value="ChsH2_Znr"/>
</dbReference>
<dbReference type="KEGG" id="gac:GACE_1693"/>
<organism evidence="3 4">
    <name type="scientific">Geoglobus acetivorans</name>
    <dbReference type="NCBI Taxonomy" id="565033"/>
    <lineage>
        <taxon>Archaea</taxon>
        <taxon>Methanobacteriati</taxon>
        <taxon>Methanobacteriota</taxon>
        <taxon>Archaeoglobi</taxon>
        <taxon>Archaeoglobales</taxon>
        <taxon>Archaeoglobaceae</taxon>
        <taxon>Geoglobus</taxon>
    </lineage>
</organism>
<protein>
    <submittedName>
        <fullName evidence="3">3-hydroxybutyryl-CoA epimerase</fullName>
    </submittedName>
</protein>
<dbReference type="PANTHER" id="PTHR34075:SF6">
    <property type="entry name" value="DNA-BINDING PROTEIN"/>
    <property type="match status" value="1"/>
</dbReference>
<feature type="domain" description="ChsH2 C-terminal OB-fold" evidence="1">
    <location>
        <begin position="88"/>
        <end position="149"/>
    </location>
</feature>
<dbReference type="SUPFAM" id="SSF50249">
    <property type="entry name" value="Nucleic acid-binding proteins"/>
    <property type="match status" value="1"/>
</dbReference>
<gene>
    <name evidence="3" type="ORF">GACE_1693</name>
</gene>
<dbReference type="Pfam" id="PF12172">
    <property type="entry name" value="zf-ChsH2"/>
    <property type="match status" value="1"/>
</dbReference>
<evidence type="ECO:0000259" key="1">
    <source>
        <dbReference type="Pfam" id="PF01796"/>
    </source>
</evidence>